<evidence type="ECO:0000313" key="2">
    <source>
        <dbReference type="Proteomes" id="UP000790580"/>
    </source>
</evidence>
<dbReference type="EMBL" id="JAHQCR010000018">
    <property type="protein sequence ID" value="MBU9720575.1"/>
    <property type="molecule type" value="Genomic_DNA"/>
</dbReference>
<evidence type="ECO:0000313" key="1">
    <source>
        <dbReference type="EMBL" id="MBU9720575.1"/>
    </source>
</evidence>
<name>A0ABS6JPX1_9BACI</name>
<comment type="caution">
    <text evidence="1">The sequence shown here is derived from an EMBL/GenBank/DDBJ whole genome shotgun (WGS) entry which is preliminary data.</text>
</comment>
<dbReference type="RefSeq" id="WP_088076579.1">
    <property type="nucleotide sequence ID" value="NZ_JAHQCR010000018.1"/>
</dbReference>
<sequence length="74" mass="8661">MAKEQVNLTEKDLKDLLEQLWQMGNDKGATTEGLIETIKTRLLNHMENRKTTDSIVTSEHQWNRYEKTRSVVSK</sequence>
<accession>A0ABS6JPX1</accession>
<protein>
    <submittedName>
        <fullName evidence="1">Uncharacterized protein</fullName>
    </submittedName>
</protein>
<dbReference type="Proteomes" id="UP000790580">
    <property type="component" value="Unassembled WGS sequence"/>
</dbReference>
<reference evidence="1 2" key="1">
    <citation type="submission" date="2021-06" db="EMBL/GenBank/DDBJ databases">
        <title>Bacillus sp. RD4P76, an endophyte from a halophyte.</title>
        <authorList>
            <person name="Sun J.-Q."/>
        </authorList>
    </citation>
    <scope>NUCLEOTIDE SEQUENCE [LARGE SCALE GENOMIC DNA]</scope>
    <source>
        <strain evidence="1 2">JCM 17098</strain>
    </source>
</reference>
<gene>
    <name evidence="1" type="ORF">KS407_03840</name>
</gene>
<organism evidence="1 2">
    <name type="scientific">Evansella alkalicola</name>
    <dbReference type="NCBI Taxonomy" id="745819"/>
    <lineage>
        <taxon>Bacteria</taxon>
        <taxon>Bacillati</taxon>
        <taxon>Bacillota</taxon>
        <taxon>Bacilli</taxon>
        <taxon>Bacillales</taxon>
        <taxon>Bacillaceae</taxon>
        <taxon>Evansella</taxon>
    </lineage>
</organism>
<keyword evidence="2" id="KW-1185">Reference proteome</keyword>
<proteinExistence type="predicted"/>